<sequence length="303" mass="33714">MSDQEITYLRDNVDCRTLLEREGFTLYPGESSNHVWKYVRKSGADGHQIIIVNNHGRGWFAPLENQVKGDVFGLVQYLYRGENFGRARVRLRKLAGIAPALPATVRPSAPAQNGLNLVDRWKSRQMPDPQSAAWRYLTKERRLPVATVRRAVDAAVLAEGPYGTMWAAHCDVERTMTGWEMRGPNMKSAFCKGGEKALFRFAWADSGYTRLAITEAAIDSMSLATLEGKRSDTLYVSTGGGMGPLTARVICQLGETLRDVVAATDANAAGDRYAAMIGDMLNVPVRRLRPLRHADWNDQLKSR</sequence>
<dbReference type="SUPFAM" id="SSF56731">
    <property type="entry name" value="DNA primase core"/>
    <property type="match status" value="1"/>
</dbReference>
<evidence type="ECO:0000313" key="2">
    <source>
        <dbReference type="EMBL" id="PYD79755.1"/>
    </source>
</evidence>
<proteinExistence type="predicted"/>
<dbReference type="Proteomes" id="UP000247417">
    <property type="component" value="Unassembled WGS sequence"/>
</dbReference>
<accession>A0A318QL38</accession>
<comment type="caution">
    <text evidence="2">The sequence shown here is derived from an EMBL/GenBank/DDBJ whole genome shotgun (WGS) entry which is preliminary data.</text>
</comment>
<dbReference type="AlphaFoldDB" id="A0A318QL38"/>
<dbReference type="EMBL" id="NKTX01000066">
    <property type="protein sequence ID" value="PYD79755.1"/>
    <property type="molecule type" value="Genomic_DNA"/>
</dbReference>
<name>A0A318QL38_9PROT</name>
<protein>
    <recommendedName>
        <fullName evidence="1">DUF3991 domain-containing protein</fullName>
    </recommendedName>
</protein>
<gene>
    <name evidence="2" type="ORF">CFR80_14785</name>
</gene>
<organism evidence="2 3">
    <name type="scientific">Komagataeibacter oboediens</name>
    <dbReference type="NCBI Taxonomy" id="65958"/>
    <lineage>
        <taxon>Bacteria</taxon>
        <taxon>Pseudomonadati</taxon>
        <taxon>Pseudomonadota</taxon>
        <taxon>Alphaproteobacteria</taxon>
        <taxon>Acetobacterales</taxon>
        <taxon>Acetobacteraceae</taxon>
        <taxon>Komagataeibacter</taxon>
    </lineage>
</organism>
<feature type="domain" description="DUF3991" evidence="1">
    <location>
        <begin position="135"/>
        <end position="205"/>
    </location>
</feature>
<evidence type="ECO:0000259" key="1">
    <source>
        <dbReference type="Pfam" id="PF13154"/>
    </source>
</evidence>
<dbReference type="InterPro" id="IPR025054">
    <property type="entry name" value="DUF3991"/>
</dbReference>
<dbReference type="OrthoDB" id="5757175at2"/>
<dbReference type="Gene3D" id="3.40.1360.10">
    <property type="match status" value="1"/>
</dbReference>
<dbReference type="Pfam" id="PF13155">
    <property type="entry name" value="Toprim_2"/>
    <property type="match status" value="1"/>
</dbReference>
<dbReference type="RefSeq" id="WP_110507607.1">
    <property type="nucleotide sequence ID" value="NZ_NKTX01000066.1"/>
</dbReference>
<dbReference type="Pfam" id="PF13154">
    <property type="entry name" value="DUF3991"/>
    <property type="match status" value="1"/>
</dbReference>
<reference evidence="2 3" key="1">
    <citation type="submission" date="2017-07" db="EMBL/GenBank/DDBJ databases">
        <title>A draft genome sequence of Komagataeibacter oboediens LMG 18849.</title>
        <authorList>
            <person name="Skraban J."/>
            <person name="Cleenwerck I."/>
            <person name="Vandamme P."/>
            <person name="Trcek J."/>
        </authorList>
    </citation>
    <scope>NUCLEOTIDE SEQUENCE [LARGE SCALE GENOMIC DNA]</scope>
    <source>
        <strain evidence="2 3">LMG 18849</strain>
    </source>
</reference>
<evidence type="ECO:0000313" key="3">
    <source>
        <dbReference type="Proteomes" id="UP000247417"/>
    </source>
</evidence>